<dbReference type="PROSITE" id="PS50943">
    <property type="entry name" value="HTH_CROC1"/>
    <property type="match status" value="1"/>
</dbReference>
<proteinExistence type="predicted"/>
<protein>
    <submittedName>
        <fullName evidence="1">Helix-turn-helix transcriptional regulator</fullName>
    </submittedName>
</protein>
<evidence type="ECO:0000313" key="2">
    <source>
        <dbReference type="Proteomes" id="UP000281028"/>
    </source>
</evidence>
<dbReference type="OrthoDB" id="770730at2"/>
<organism evidence="1 2">
    <name type="scientific">Chitinophaga solisilvae</name>
    <dbReference type="NCBI Taxonomy" id="1233460"/>
    <lineage>
        <taxon>Bacteria</taxon>
        <taxon>Pseudomonadati</taxon>
        <taxon>Bacteroidota</taxon>
        <taxon>Chitinophagia</taxon>
        <taxon>Chitinophagales</taxon>
        <taxon>Chitinophagaceae</taxon>
        <taxon>Chitinophaga</taxon>
    </lineage>
</organism>
<dbReference type="Proteomes" id="UP000281028">
    <property type="component" value="Unassembled WGS sequence"/>
</dbReference>
<name>A0A433WGX9_9BACT</name>
<dbReference type="InterPro" id="IPR001387">
    <property type="entry name" value="Cro/C1-type_HTH"/>
</dbReference>
<dbReference type="SMART" id="SM00530">
    <property type="entry name" value="HTH_XRE"/>
    <property type="match status" value="1"/>
</dbReference>
<dbReference type="AlphaFoldDB" id="A0A433WGX9"/>
<evidence type="ECO:0000313" key="1">
    <source>
        <dbReference type="EMBL" id="NSL86587.1"/>
    </source>
</evidence>
<dbReference type="EMBL" id="RIAR02000001">
    <property type="protein sequence ID" value="NSL86587.1"/>
    <property type="molecule type" value="Genomic_DNA"/>
</dbReference>
<dbReference type="CDD" id="cd00093">
    <property type="entry name" value="HTH_XRE"/>
    <property type="match status" value="1"/>
</dbReference>
<dbReference type="Pfam" id="PF01381">
    <property type="entry name" value="HTH_3"/>
    <property type="match status" value="1"/>
</dbReference>
<dbReference type="SUPFAM" id="SSF47413">
    <property type="entry name" value="lambda repressor-like DNA-binding domains"/>
    <property type="match status" value="1"/>
</dbReference>
<sequence>MLADRIGNFMNEKGWNNKDLAARMGKSPSEISRWLSGGHNFTIDTLSEIAIALEVPIAVFFTPPSSKVIRNIKLTVTVNDVPAQLPYRTSGSQEQA</sequence>
<gene>
    <name evidence="1" type="ORF">ECE50_007085</name>
</gene>
<comment type="caution">
    <text evidence="1">The sequence shown here is derived from an EMBL/GenBank/DDBJ whole genome shotgun (WGS) entry which is preliminary data.</text>
</comment>
<keyword evidence="2" id="KW-1185">Reference proteome</keyword>
<reference evidence="1" key="1">
    <citation type="submission" date="2020-05" db="EMBL/GenBank/DDBJ databases">
        <title>Chitinophaga laudate sp. nov., isolated from a tropical peat swamp.</title>
        <authorList>
            <person name="Goh C.B.S."/>
            <person name="Lee M.S."/>
            <person name="Parimannan S."/>
            <person name="Pasbakhsh P."/>
            <person name="Yule C.M."/>
            <person name="Rajandas H."/>
            <person name="Loke S."/>
            <person name="Croft L."/>
            <person name="Tan J.B.L."/>
        </authorList>
    </citation>
    <scope>NUCLEOTIDE SEQUENCE</scope>
    <source>
        <strain evidence="1">Mgbs1</strain>
    </source>
</reference>
<dbReference type="Gene3D" id="1.10.260.40">
    <property type="entry name" value="lambda repressor-like DNA-binding domains"/>
    <property type="match status" value="1"/>
</dbReference>
<dbReference type="InterPro" id="IPR010982">
    <property type="entry name" value="Lambda_DNA-bd_dom_sf"/>
</dbReference>
<accession>A0A433WGX9</accession>
<dbReference type="GO" id="GO:0003677">
    <property type="term" value="F:DNA binding"/>
    <property type="evidence" value="ECO:0007669"/>
    <property type="project" value="InterPro"/>
</dbReference>